<gene>
    <name evidence="2" type="ORF">SORBI_3005G067400</name>
</gene>
<keyword evidence="3" id="KW-1185">Reference proteome</keyword>
<evidence type="ECO:0000313" key="3">
    <source>
        <dbReference type="Proteomes" id="UP000000768"/>
    </source>
</evidence>
<proteinExistence type="predicted"/>
<dbReference type="EMBL" id="CM000764">
    <property type="protein sequence ID" value="OQU83047.1"/>
    <property type="molecule type" value="Genomic_DNA"/>
</dbReference>
<reference evidence="3" key="2">
    <citation type="journal article" date="2018" name="Plant J.">
        <title>The Sorghum bicolor reference genome: improved assembly, gene annotations, a transcriptome atlas, and signatures of genome organization.</title>
        <authorList>
            <person name="McCormick R.F."/>
            <person name="Truong S.K."/>
            <person name="Sreedasyam A."/>
            <person name="Jenkins J."/>
            <person name="Shu S."/>
            <person name="Sims D."/>
            <person name="Kennedy M."/>
            <person name="Amirebrahimi M."/>
            <person name="Weers B.D."/>
            <person name="McKinley B."/>
            <person name="Mattison A."/>
            <person name="Morishige D.T."/>
            <person name="Grimwood J."/>
            <person name="Schmutz J."/>
            <person name="Mullet J.E."/>
        </authorList>
    </citation>
    <scope>NUCLEOTIDE SEQUENCE [LARGE SCALE GENOMIC DNA]</scope>
    <source>
        <strain evidence="3">cv. BTx623</strain>
    </source>
</reference>
<dbReference type="InParanoid" id="A0A1Z5RH88"/>
<feature type="region of interest" description="Disordered" evidence="1">
    <location>
        <begin position="1"/>
        <end position="20"/>
    </location>
</feature>
<name>A0A1Z5RH88_SORBI</name>
<feature type="region of interest" description="Disordered" evidence="1">
    <location>
        <begin position="61"/>
        <end position="91"/>
    </location>
</feature>
<organism evidence="2 3">
    <name type="scientific">Sorghum bicolor</name>
    <name type="common">Sorghum</name>
    <name type="synonym">Sorghum vulgare</name>
    <dbReference type="NCBI Taxonomy" id="4558"/>
    <lineage>
        <taxon>Eukaryota</taxon>
        <taxon>Viridiplantae</taxon>
        <taxon>Streptophyta</taxon>
        <taxon>Embryophyta</taxon>
        <taxon>Tracheophyta</taxon>
        <taxon>Spermatophyta</taxon>
        <taxon>Magnoliopsida</taxon>
        <taxon>Liliopsida</taxon>
        <taxon>Poales</taxon>
        <taxon>Poaceae</taxon>
        <taxon>PACMAD clade</taxon>
        <taxon>Panicoideae</taxon>
        <taxon>Andropogonodae</taxon>
        <taxon>Andropogoneae</taxon>
        <taxon>Sorghinae</taxon>
        <taxon>Sorghum</taxon>
    </lineage>
</organism>
<sequence length="91" mass="9692">MNKTLAAPGHSLDLPRTAGKLRRSPLPLELALTRAPCIRLRRRAPSSSLPPVIALRGSGSCIRRHPLLPPSPTARPKFAPAEGSGGDGSRW</sequence>
<protein>
    <submittedName>
        <fullName evidence="2">Uncharacterized protein</fullName>
    </submittedName>
</protein>
<dbReference type="Gramene" id="OQU83047">
    <property type="protein sequence ID" value="OQU83047"/>
    <property type="gene ID" value="SORBI_3005G067400"/>
</dbReference>
<accession>A0A1Z5RH88</accession>
<evidence type="ECO:0000256" key="1">
    <source>
        <dbReference type="SAM" id="MobiDB-lite"/>
    </source>
</evidence>
<reference evidence="2 3" key="1">
    <citation type="journal article" date="2009" name="Nature">
        <title>The Sorghum bicolor genome and the diversification of grasses.</title>
        <authorList>
            <person name="Paterson A.H."/>
            <person name="Bowers J.E."/>
            <person name="Bruggmann R."/>
            <person name="Dubchak I."/>
            <person name="Grimwood J."/>
            <person name="Gundlach H."/>
            <person name="Haberer G."/>
            <person name="Hellsten U."/>
            <person name="Mitros T."/>
            <person name="Poliakov A."/>
            <person name="Schmutz J."/>
            <person name="Spannagl M."/>
            <person name="Tang H."/>
            <person name="Wang X."/>
            <person name="Wicker T."/>
            <person name="Bharti A.K."/>
            <person name="Chapman J."/>
            <person name="Feltus F.A."/>
            <person name="Gowik U."/>
            <person name="Grigoriev I.V."/>
            <person name="Lyons E."/>
            <person name="Maher C.A."/>
            <person name="Martis M."/>
            <person name="Narechania A."/>
            <person name="Otillar R.P."/>
            <person name="Penning B.W."/>
            <person name="Salamov A.A."/>
            <person name="Wang Y."/>
            <person name="Zhang L."/>
            <person name="Carpita N.C."/>
            <person name="Freeling M."/>
            <person name="Gingle A.R."/>
            <person name="Hash C.T."/>
            <person name="Keller B."/>
            <person name="Klein P."/>
            <person name="Kresovich S."/>
            <person name="McCann M.C."/>
            <person name="Ming R."/>
            <person name="Peterson D.G."/>
            <person name="Mehboob-ur-Rahman"/>
            <person name="Ware D."/>
            <person name="Westhoff P."/>
            <person name="Mayer K.F."/>
            <person name="Messing J."/>
            <person name="Rokhsar D.S."/>
        </authorList>
    </citation>
    <scope>NUCLEOTIDE SEQUENCE [LARGE SCALE GENOMIC DNA]</scope>
    <source>
        <strain evidence="3">cv. BTx623</strain>
    </source>
</reference>
<evidence type="ECO:0000313" key="2">
    <source>
        <dbReference type="EMBL" id="OQU83047.1"/>
    </source>
</evidence>
<dbReference type="AlphaFoldDB" id="A0A1Z5RH88"/>
<dbReference type="Proteomes" id="UP000000768">
    <property type="component" value="Chromosome 5"/>
</dbReference>